<evidence type="ECO:0000313" key="2">
    <source>
        <dbReference type="EMBL" id="RUT43410.1"/>
    </source>
</evidence>
<sequence length="91" mass="10482">MKKAVWTMLMSDETDKALVRLIQRQYRLSLEFTHKNTGLNCKLAIQGEIKTLRREVKQIINQEADLQGNIQITSTESIENLHSLASNNKIK</sequence>
<feature type="coiled-coil region" evidence="1">
    <location>
        <begin position="42"/>
        <end position="69"/>
    </location>
</feature>
<reference evidence="2 3" key="1">
    <citation type="submission" date="2018-12" db="EMBL/GenBank/DDBJ databases">
        <authorList>
            <person name="Sun L."/>
            <person name="Chen Z."/>
        </authorList>
    </citation>
    <scope>NUCLEOTIDE SEQUENCE [LARGE SCALE GENOMIC DNA]</scope>
    <source>
        <strain evidence="2 3">DSM 15890</strain>
    </source>
</reference>
<keyword evidence="3" id="KW-1185">Reference proteome</keyword>
<name>A0A433Y504_9BACL</name>
<dbReference type="EMBL" id="RZNY01000019">
    <property type="protein sequence ID" value="RUT43410.1"/>
    <property type="molecule type" value="Genomic_DNA"/>
</dbReference>
<dbReference type="AlphaFoldDB" id="A0A433Y504"/>
<evidence type="ECO:0000256" key="1">
    <source>
        <dbReference type="SAM" id="Coils"/>
    </source>
</evidence>
<keyword evidence="1" id="KW-0175">Coiled coil</keyword>
<proteinExistence type="predicted"/>
<dbReference type="Proteomes" id="UP000279446">
    <property type="component" value="Unassembled WGS sequence"/>
</dbReference>
<evidence type="ECO:0000313" key="3">
    <source>
        <dbReference type="Proteomes" id="UP000279446"/>
    </source>
</evidence>
<comment type="caution">
    <text evidence="2">The sequence shown here is derived from an EMBL/GenBank/DDBJ whole genome shotgun (WGS) entry which is preliminary data.</text>
</comment>
<accession>A0A433Y504</accession>
<gene>
    <name evidence="2" type="ORF">EJP82_20025</name>
</gene>
<organism evidence="2 3">
    <name type="scientific">Paenibacillus anaericanus</name>
    <dbReference type="NCBI Taxonomy" id="170367"/>
    <lineage>
        <taxon>Bacteria</taxon>
        <taxon>Bacillati</taxon>
        <taxon>Bacillota</taxon>
        <taxon>Bacilli</taxon>
        <taxon>Bacillales</taxon>
        <taxon>Paenibacillaceae</taxon>
        <taxon>Paenibacillus</taxon>
    </lineage>
</organism>
<protein>
    <submittedName>
        <fullName evidence="2">Uncharacterized protein</fullName>
    </submittedName>
</protein>